<dbReference type="Pfam" id="PF00392">
    <property type="entry name" value="GntR"/>
    <property type="match status" value="1"/>
</dbReference>
<evidence type="ECO:0000256" key="2">
    <source>
        <dbReference type="ARBA" id="ARBA00023125"/>
    </source>
</evidence>
<dbReference type="SUPFAM" id="SSF46785">
    <property type="entry name" value="Winged helix' DNA-binding domain"/>
    <property type="match status" value="1"/>
</dbReference>
<dbReference type="PANTHER" id="PTHR38445">
    <property type="entry name" value="HTH-TYPE TRANSCRIPTIONAL REPRESSOR YTRA"/>
    <property type="match status" value="1"/>
</dbReference>
<evidence type="ECO:0000313" key="5">
    <source>
        <dbReference type="EMBL" id="RDB60651.1"/>
    </source>
</evidence>
<protein>
    <submittedName>
        <fullName evidence="5">GntR family transcriptional regulator</fullName>
    </submittedName>
</protein>
<dbReference type="CDD" id="cd07377">
    <property type="entry name" value="WHTH_GntR"/>
    <property type="match status" value="1"/>
</dbReference>
<feature type="domain" description="HTH gntR-type" evidence="4">
    <location>
        <begin position="11"/>
        <end position="79"/>
    </location>
</feature>
<evidence type="ECO:0000256" key="1">
    <source>
        <dbReference type="ARBA" id="ARBA00023015"/>
    </source>
</evidence>
<dbReference type="SMART" id="SM00345">
    <property type="entry name" value="HTH_GNTR"/>
    <property type="match status" value="1"/>
</dbReference>
<dbReference type="RefSeq" id="WP_114614834.1">
    <property type="nucleotide sequence ID" value="NZ_PPTO01000002.1"/>
</dbReference>
<reference evidence="5 6" key="1">
    <citation type="journal article" date="2018" name="Elife">
        <title>Discovery and characterization of a prevalent human gut bacterial enzyme sufficient for the inactivation of a family of plant toxins.</title>
        <authorList>
            <person name="Koppel N."/>
            <person name="Bisanz J.E."/>
            <person name="Pandelia M.E."/>
            <person name="Turnbaugh P.J."/>
            <person name="Balskus E.P."/>
        </authorList>
    </citation>
    <scope>NUCLEOTIDE SEQUENCE [LARGE SCALE GENOMIC DNA]</scope>
    <source>
        <strain evidence="5 6">OB21 GAM31</strain>
    </source>
</reference>
<dbReference type="GO" id="GO:0003677">
    <property type="term" value="F:DNA binding"/>
    <property type="evidence" value="ECO:0007669"/>
    <property type="project" value="UniProtKB-KW"/>
</dbReference>
<evidence type="ECO:0000256" key="3">
    <source>
        <dbReference type="ARBA" id="ARBA00023163"/>
    </source>
</evidence>
<sequence>MDIILSNSSDKPIYEQIASQIRAHILAGTLVSGEKLPSIRALANGLGVSVITTKRAYSDLEEAGFIETLQGKGCFVAAGNQGLLREGELRRMEALLAQAAALAETLGVTRADLHKALDLVAPETRE</sequence>
<dbReference type="AlphaFoldDB" id="A0A369LM45"/>
<dbReference type="Gene3D" id="1.10.10.10">
    <property type="entry name" value="Winged helix-like DNA-binding domain superfamily/Winged helix DNA-binding domain"/>
    <property type="match status" value="1"/>
</dbReference>
<organism evidence="5 6">
    <name type="scientific">Slackia isoflavoniconvertens</name>
    <dbReference type="NCBI Taxonomy" id="572010"/>
    <lineage>
        <taxon>Bacteria</taxon>
        <taxon>Bacillati</taxon>
        <taxon>Actinomycetota</taxon>
        <taxon>Coriobacteriia</taxon>
        <taxon>Eggerthellales</taxon>
        <taxon>Eggerthellaceae</taxon>
        <taxon>Slackia</taxon>
    </lineage>
</organism>
<accession>A0A369LM45</accession>
<dbReference type="InterPro" id="IPR000524">
    <property type="entry name" value="Tscrpt_reg_HTH_GntR"/>
</dbReference>
<gene>
    <name evidence="5" type="ORF">C1881_01855</name>
</gene>
<dbReference type="PANTHER" id="PTHR38445:SF7">
    <property type="entry name" value="GNTR-FAMILY TRANSCRIPTIONAL REGULATOR"/>
    <property type="match status" value="1"/>
</dbReference>
<keyword evidence="2" id="KW-0238">DNA-binding</keyword>
<name>A0A369LM45_9ACTN</name>
<dbReference type="Proteomes" id="UP000253975">
    <property type="component" value="Unassembled WGS sequence"/>
</dbReference>
<evidence type="ECO:0000313" key="6">
    <source>
        <dbReference type="Proteomes" id="UP000253975"/>
    </source>
</evidence>
<evidence type="ECO:0000259" key="4">
    <source>
        <dbReference type="PROSITE" id="PS50949"/>
    </source>
</evidence>
<dbReference type="GO" id="GO:0003700">
    <property type="term" value="F:DNA-binding transcription factor activity"/>
    <property type="evidence" value="ECO:0007669"/>
    <property type="project" value="InterPro"/>
</dbReference>
<dbReference type="EMBL" id="PPTO01000002">
    <property type="protein sequence ID" value="RDB60651.1"/>
    <property type="molecule type" value="Genomic_DNA"/>
</dbReference>
<dbReference type="InterPro" id="IPR036388">
    <property type="entry name" value="WH-like_DNA-bd_sf"/>
</dbReference>
<dbReference type="PROSITE" id="PS50949">
    <property type="entry name" value="HTH_GNTR"/>
    <property type="match status" value="1"/>
</dbReference>
<dbReference type="InterPro" id="IPR036390">
    <property type="entry name" value="WH_DNA-bd_sf"/>
</dbReference>
<proteinExistence type="predicted"/>
<keyword evidence="3" id="KW-0804">Transcription</keyword>
<comment type="caution">
    <text evidence="5">The sequence shown here is derived from an EMBL/GenBank/DDBJ whole genome shotgun (WGS) entry which is preliminary data.</text>
</comment>
<keyword evidence="1" id="KW-0805">Transcription regulation</keyword>